<feature type="region of interest" description="Disordered" evidence="1">
    <location>
        <begin position="1"/>
        <end position="26"/>
    </location>
</feature>
<keyword evidence="2" id="KW-0812">Transmembrane</keyword>
<organism evidence="4 5">
    <name type="scientific">Halorhodospira halochloris</name>
    <name type="common">Ectothiorhodospira halochloris</name>
    <dbReference type="NCBI Taxonomy" id="1052"/>
    <lineage>
        <taxon>Bacteria</taxon>
        <taxon>Pseudomonadati</taxon>
        <taxon>Pseudomonadota</taxon>
        <taxon>Gammaproteobacteria</taxon>
        <taxon>Chromatiales</taxon>
        <taxon>Ectothiorhodospiraceae</taxon>
        <taxon>Halorhodospira</taxon>
    </lineage>
</organism>
<feature type="transmembrane region" description="Helical" evidence="2">
    <location>
        <begin position="72"/>
        <end position="97"/>
    </location>
</feature>
<evidence type="ECO:0000313" key="4">
    <source>
        <dbReference type="EMBL" id="BAU57640.1"/>
    </source>
</evidence>
<gene>
    <name evidence="4" type="ORF">HH1059_09460</name>
</gene>
<accession>A0A110B525</accession>
<dbReference type="Proteomes" id="UP000218890">
    <property type="component" value="Chromosome"/>
</dbReference>
<evidence type="ECO:0000256" key="1">
    <source>
        <dbReference type="SAM" id="MobiDB-lite"/>
    </source>
</evidence>
<name>A0A110B525_HALHR</name>
<dbReference type="NCBIfam" id="TIGR03647">
    <property type="entry name" value="Na_symport_sm"/>
    <property type="match status" value="1"/>
</dbReference>
<evidence type="ECO:0000259" key="3">
    <source>
        <dbReference type="Pfam" id="PF13937"/>
    </source>
</evidence>
<dbReference type="EMBL" id="AP017372">
    <property type="protein sequence ID" value="BAU57640.1"/>
    <property type="molecule type" value="Genomic_DNA"/>
</dbReference>
<feature type="transmembrane region" description="Helical" evidence="2">
    <location>
        <begin position="38"/>
        <end position="60"/>
    </location>
</feature>
<feature type="compositionally biased region" description="Gly residues" evidence="1">
    <location>
        <begin position="8"/>
        <end position="23"/>
    </location>
</feature>
<feature type="domain" description="Sodium symporter small subunit" evidence="3">
    <location>
        <begin position="31"/>
        <end position="108"/>
    </location>
</feature>
<keyword evidence="2" id="KW-0472">Membrane</keyword>
<keyword evidence="5" id="KW-1185">Reference proteome</keyword>
<dbReference type="InterPro" id="IPR019886">
    <property type="entry name" value="Na_symporter_ssu"/>
</dbReference>
<dbReference type="AlphaFoldDB" id="A0A110B525"/>
<proteinExistence type="predicted"/>
<evidence type="ECO:0000313" key="5">
    <source>
        <dbReference type="Proteomes" id="UP000218890"/>
    </source>
</evidence>
<reference evidence="4" key="1">
    <citation type="submission" date="2016-02" db="EMBL/GenBank/DDBJ databases">
        <title>Halorhodospira halochloris DSM-1059 complete genome, version 2.</title>
        <authorList>
            <person name="Tsukatani Y."/>
        </authorList>
    </citation>
    <scope>NUCLEOTIDE SEQUENCE</scope>
    <source>
        <strain evidence="4">DSM 1059</strain>
    </source>
</reference>
<dbReference type="OrthoDB" id="9797746at2"/>
<protein>
    <submittedName>
        <fullName evidence="4">Solute symporter associated protein</fullName>
    </submittedName>
</protein>
<evidence type="ECO:0000256" key="2">
    <source>
        <dbReference type="SAM" id="Phobius"/>
    </source>
</evidence>
<dbReference type="Pfam" id="PF13937">
    <property type="entry name" value="DUF4212"/>
    <property type="match status" value="1"/>
</dbReference>
<sequence>MSDENDISGGGGSNPQDAGGGSTGLTDEKRREYWKKNLTVIGILMGIWAFVPLVLGILLGPTLNEIGSIGGYPLGFFVAQQGSIYVFLALIFFYAWYMNRLDRQFGVEED</sequence>
<dbReference type="KEGG" id="hhk:HH1059_09460"/>
<keyword evidence="2" id="KW-1133">Transmembrane helix</keyword>